<dbReference type="AlphaFoldDB" id="A0A1E5HDE6"/>
<evidence type="ECO:0000313" key="1">
    <source>
        <dbReference type="EMBL" id="OEG22866.1"/>
    </source>
</evidence>
<accession>A0A1E5HDE6</accession>
<keyword evidence="2" id="KW-1185">Reference proteome</keyword>
<dbReference type="InterPro" id="IPR039498">
    <property type="entry name" value="NTP_transf_5"/>
</dbReference>
<evidence type="ECO:0000313" key="2">
    <source>
        <dbReference type="Proteomes" id="UP000094469"/>
    </source>
</evidence>
<gene>
    <name evidence="1" type="ORF">BCR24_14690</name>
</gene>
<dbReference type="EMBL" id="MIKC01000011">
    <property type="protein sequence ID" value="OEG22866.1"/>
    <property type="molecule type" value="Genomic_DNA"/>
</dbReference>
<organism evidence="1 2">
    <name type="scientific">Enterococcus ureilyticus</name>
    <dbReference type="NCBI Taxonomy" id="1131292"/>
    <lineage>
        <taxon>Bacteria</taxon>
        <taxon>Bacillati</taxon>
        <taxon>Bacillota</taxon>
        <taxon>Bacilli</taxon>
        <taxon>Lactobacillales</taxon>
        <taxon>Enterococcaceae</taxon>
        <taxon>Enterococcus</taxon>
    </lineage>
</organism>
<dbReference type="OrthoDB" id="2659434at2"/>
<dbReference type="InterPro" id="IPR043519">
    <property type="entry name" value="NT_sf"/>
</dbReference>
<dbReference type="RefSeq" id="WP_069639729.1">
    <property type="nucleotide sequence ID" value="NZ_JAFBEZ010000009.1"/>
</dbReference>
<dbReference type="Pfam" id="PF14907">
    <property type="entry name" value="NTP_transf_5"/>
    <property type="match status" value="1"/>
</dbReference>
<name>A0A1E5HDE6_9ENTE</name>
<protein>
    <recommendedName>
        <fullName evidence="3">Nucleotidyltransferase</fullName>
    </recommendedName>
</protein>
<evidence type="ECO:0008006" key="3">
    <source>
        <dbReference type="Google" id="ProtNLM"/>
    </source>
</evidence>
<comment type="caution">
    <text evidence="1">The sequence shown here is derived from an EMBL/GenBank/DDBJ whole genome shotgun (WGS) entry which is preliminary data.</text>
</comment>
<reference evidence="2" key="1">
    <citation type="submission" date="2016-09" db="EMBL/GenBank/DDBJ databases">
        <authorList>
            <person name="Gulvik C.A."/>
        </authorList>
    </citation>
    <scope>NUCLEOTIDE SEQUENCE [LARGE SCALE GENOMIC DNA]</scope>
    <source>
        <strain evidence="2">LMG 26676</strain>
    </source>
</reference>
<sequence length="336" mass="39499">MQNNSQKFTEILTGLANEGTQFALDSGTKDIYTFLYQHKLTPFFLSYPNVLAEMDFGEGKKTRVCLKQYEKKLLGKSEKHLKLLVELASIFKRSEISWLPLKGILLSKRLYNHYHMRIVGDIDLLIRKKDIYTVADSLEKNGFFINREEMEKSLNNHYHYTAFKQDIPIEIHWNIDYGNLDYPDIFFKEAQTNYLLNEEIQIVSDENQIILALVNISKDWYTRTCLSKYLDLIFLLKIGKYDCTSLANKIEHFKLKNRIYPIKIILQQLFSYWGMTEITSKPSLLTKIVTKCFIRCEDVLRLKPPAILIRKLGEQIMWDTASYYYSSRGGPIKKCF</sequence>
<dbReference type="Proteomes" id="UP000094469">
    <property type="component" value="Unassembled WGS sequence"/>
</dbReference>
<dbReference type="SUPFAM" id="SSF81301">
    <property type="entry name" value="Nucleotidyltransferase"/>
    <property type="match status" value="1"/>
</dbReference>
<proteinExistence type="predicted"/>
<dbReference type="STRING" id="1131292.BCR24_14690"/>